<dbReference type="PANTHER" id="PTHR33875">
    <property type="entry name" value="OS09G0542200 PROTEIN"/>
    <property type="match status" value="1"/>
</dbReference>
<feature type="signal peptide" evidence="1">
    <location>
        <begin position="1"/>
        <end position="20"/>
    </location>
</feature>
<dbReference type="CDD" id="cd02972">
    <property type="entry name" value="DsbA_family"/>
    <property type="match status" value="1"/>
</dbReference>
<dbReference type="Pfam" id="PF13462">
    <property type="entry name" value="Thioredoxin_4"/>
    <property type="match status" value="1"/>
</dbReference>
<dbReference type="EMBL" id="CAJNOO010005349">
    <property type="protein sequence ID" value="CAF1414926.1"/>
    <property type="molecule type" value="Genomic_DNA"/>
</dbReference>
<dbReference type="Proteomes" id="UP000663823">
    <property type="component" value="Unassembled WGS sequence"/>
</dbReference>
<dbReference type="Proteomes" id="UP000663882">
    <property type="component" value="Unassembled WGS sequence"/>
</dbReference>
<evidence type="ECO:0000313" key="3">
    <source>
        <dbReference type="EMBL" id="CAF1414926.1"/>
    </source>
</evidence>
<dbReference type="OrthoDB" id="37297at2759"/>
<feature type="chain" id="PRO_5035606799" description="Thioredoxin-like fold domain-containing protein" evidence="1">
    <location>
        <begin position="21"/>
        <end position="265"/>
    </location>
</feature>
<accession>A0A815MDC4</accession>
<sequence length="265" mass="29112">MQLTIISVILAVVYVGFISAQVPIPSRPDGYGVGGPADAHVVVEMFLDPLCPGCKASWPTVLQVIQAYGTRIHLRIHTFPLPYHTNSFVASQGLHVVANVTNRNLDAIFQYTTKVFENQQMWYNDATKTMTMPQVIDSLATFIDSIGLVTKDKFLAGMANDDINGETRISWKYACSRGVAGTPTFLINGVTTSANSAWSLDDWKSVIDPILASNEKVSSQIKDCPPDQKQCEYAPHKTQCCLAGERCIPNVGCRCFNFKNGNKCI</sequence>
<organism evidence="3 5">
    <name type="scientific">Rotaria sordida</name>
    <dbReference type="NCBI Taxonomy" id="392033"/>
    <lineage>
        <taxon>Eukaryota</taxon>
        <taxon>Metazoa</taxon>
        <taxon>Spiralia</taxon>
        <taxon>Gnathifera</taxon>
        <taxon>Rotifera</taxon>
        <taxon>Eurotatoria</taxon>
        <taxon>Bdelloidea</taxon>
        <taxon>Philodinida</taxon>
        <taxon>Philodinidae</taxon>
        <taxon>Rotaria</taxon>
    </lineage>
</organism>
<evidence type="ECO:0000313" key="4">
    <source>
        <dbReference type="EMBL" id="CAF4007007.1"/>
    </source>
</evidence>
<evidence type="ECO:0000256" key="1">
    <source>
        <dbReference type="SAM" id="SignalP"/>
    </source>
</evidence>
<evidence type="ECO:0000313" key="5">
    <source>
        <dbReference type="Proteomes" id="UP000663882"/>
    </source>
</evidence>
<protein>
    <recommendedName>
        <fullName evidence="2">Thioredoxin-like fold domain-containing protein</fullName>
    </recommendedName>
</protein>
<feature type="domain" description="Thioredoxin-like fold" evidence="2">
    <location>
        <begin position="35"/>
        <end position="208"/>
    </location>
</feature>
<gene>
    <name evidence="4" type="ORF">OTI717_LOCUS29332</name>
    <name evidence="3" type="ORF">RFH988_LOCUS35377</name>
</gene>
<name>A0A815MDC4_9BILA</name>
<dbReference type="InterPro" id="IPR036249">
    <property type="entry name" value="Thioredoxin-like_sf"/>
</dbReference>
<dbReference type="PANTHER" id="PTHR33875:SF2">
    <property type="entry name" value="ACR183CP"/>
    <property type="match status" value="1"/>
</dbReference>
<reference evidence="3" key="1">
    <citation type="submission" date="2021-02" db="EMBL/GenBank/DDBJ databases">
        <authorList>
            <person name="Nowell W R."/>
        </authorList>
    </citation>
    <scope>NUCLEOTIDE SEQUENCE</scope>
</reference>
<proteinExistence type="predicted"/>
<evidence type="ECO:0000259" key="2">
    <source>
        <dbReference type="Pfam" id="PF13462"/>
    </source>
</evidence>
<dbReference type="AlphaFoldDB" id="A0A815MDC4"/>
<dbReference type="EMBL" id="CAJOAX010007342">
    <property type="protein sequence ID" value="CAF4007007.1"/>
    <property type="molecule type" value="Genomic_DNA"/>
</dbReference>
<comment type="caution">
    <text evidence="3">The sequence shown here is derived from an EMBL/GenBank/DDBJ whole genome shotgun (WGS) entry which is preliminary data.</text>
</comment>
<dbReference type="SUPFAM" id="SSF52833">
    <property type="entry name" value="Thioredoxin-like"/>
    <property type="match status" value="1"/>
</dbReference>
<dbReference type="Gene3D" id="3.40.30.10">
    <property type="entry name" value="Glutaredoxin"/>
    <property type="match status" value="1"/>
</dbReference>
<dbReference type="InterPro" id="IPR012336">
    <property type="entry name" value="Thioredoxin-like_fold"/>
</dbReference>
<keyword evidence="1" id="KW-0732">Signal</keyword>